<feature type="transmembrane region" description="Helical" evidence="7">
    <location>
        <begin position="109"/>
        <end position="127"/>
    </location>
</feature>
<dbReference type="Proteomes" id="UP000664344">
    <property type="component" value="Unassembled WGS sequence"/>
</dbReference>
<comment type="subcellular location">
    <subcellularLocation>
        <location evidence="7">Cell inner membrane</location>
        <topology evidence="7">Multi-pass membrane protein</topology>
    </subcellularLocation>
    <subcellularLocation>
        <location evidence="1">Cell membrane</location>
        <topology evidence="1">Multi-pass membrane protein</topology>
    </subcellularLocation>
</comment>
<dbReference type="SUPFAM" id="SSF50182">
    <property type="entry name" value="Sm-like ribonucleoproteins"/>
    <property type="match status" value="1"/>
</dbReference>
<comment type="caution">
    <text evidence="7">Lacks conserved residue(s) required for the propagation of feature annotation.</text>
</comment>
<comment type="subunit">
    <text evidence="7">Homoheptamer.</text>
</comment>
<evidence type="ECO:0000256" key="3">
    <source>
        <dbReference type="ARBA" id="ARBA00022475"/>
    </source>
</evidence>
<evidence type="ECO:0000259" key="10">
    <source>
        <dbReference type="Pfam" id="PF21088"/>
    </source>
</evidence>
<dbReference type="SUPFAM" id="SSF82861">
    <property type="entry name" value="Mechanosensitive channel protein MscS (YggB), transmembrane region"/>
    <property type="match status" value="1"/>
</dbReference>
<sequence>MPENLLDSVLAQIEQNLSDTARAFANGQSDWSEFAVHILSQLLISVIYLGLLMAVYGVLISLARVVVGKQRTSHLWFVHGRTGVRYLFGLGGVLVIMAQFGAAPELLKAMARAGLMALAFFVAWLLLGRLIRDAMKRYRLDPSIRQLVENLFSVLTITFAGVTVLSQFGFDVISIVAGLGIVGIAVGFAAQSTLSNFIAGITLLIERPFRIGDWVTINGQDGKVVKIALRTTWLRTRDNIFTMIPNDNVASSEIVNYSAEGATRLNIPVGIAYKESASTAREVIMPVLFGHPEVLQSAGMEPRVVMKSLGDSSVDLEVKIWITPDNLDVQPGIMADVLEQIKEALDAADIEIPFPHLQLFIDEAKGLVPLVEPLYPGPGDLKPPRPESGENHD</sequence>
<dbReference type="InterPro" id="IPR006685">
    <property type="entry name" value="MscS_channel_2nd"/>
</dbReference>
<dbReference type="Gene3D" id="1.10.287.1260">
    <property type="match status" value="1"/>
</dbReference>
<evidence type="ECO:0000259" key="8">
    <source>
        <dbReference type="Pfam" id="PF00924"/>
    </source>
</evidence>
<dbReference type="Pfam" id="PF00924">
    <property type="entry name" value="MS_channel_2nd"/>
    <property type="match status" value="1"/>
</dbReference>
<dbReference type="PANTHER" id="PTHR30221">
    <property type="entry name" value="SMALL-CONDUCTANCE MECHANOSENSITIVE CHANNEL"/>
    <property type="match status" value="1"/>
</dbReference>
<dbReference type="InterPro" id="IPR011066">
    <property type="entry name" value="MscS_channel_C_sf"/>
</dbReference>
<organism evidence="11 12">
    <name type="scientific">Marinobacter daepoensis</name>
    <dbReference type="NCBI Taxonomy" id="262077"/>
    <lineage>
        <taxon>Bacteria</taxon>
        <taxon>Pseudomonadati</taxon>
        <taxon>Pseudomonadota</taxon>
        <taxon>Gammaproteobacteria</taxon>
        <taxon>Pseudomonadales</taxon>
        <taxon>Marinobacteraceae</taxon>
        <taxon>Marinobacter</taxon>
    </lineage>
</organism>
<comment type="similarity">
    <text evidence="2 7">Belongs to the MscS (TC 1.A.23) family.</text>
</comment>
<keyword evidence="6 7" id="KW-0472">Membrane</keyword>
<dbReference type="EMBL" id="JAFKDB010000007">
    <property type="protein sequence ID" value="MBN7768676.1"/>
    <property type="molecule type" value="Genomic_DNA"/>
</dbReference>
<reference evidence="11 12" key="1">
    <citation type="submission" date="2021-02" db="EMBL/GenBank/DDBJ databases">
        <title>PHA producing bacteria isolated from coastal sediment in Guangdong, Shenzhen.</title>
        <authorList>
            <person name="Zheng W."/>
            <person name="Yu S."/>
            <person name="Huang Y."/>
        </authorList>
    </citation>
    <scope>NUCLEOTIDE SEQUENCE [LARGE SCALE GENOMIC DNA]</scope>
    <source>
        <strain evidence="11 12">TN21-5</strain>
    </source>
</reference>
<proteinExistence type="inferred from homology"/>
<dbReference type="InterPro" id="IPR011014">
    <property type="entry name" value="MscS_channel_TM-2"/>
</dbReference>
<dbReference type="PANTHER" id="PTHR30221:SF1">
    <property type="entry name" value="SMALL-CONDUCTANCE MECHANOSENSITIVE CHANNEL"/>
    <property type="match status" value="1"/>
</dbReference>
<dbReference type="Pfam" id="PF21088">
    <property type="entry name" value="MS_channel_1st"/>
    <property type="match status" value="1"/>
</dbReference>
<dbReference type="Gene3D" id="2.30.30.60">
    <property type="match status" value="1"/>
</dbReference>
<dbReference type="InterPro" id="IPR049142">
    <property type="entry name" value="MS_channel_1st"/>
</dbReference>
<evidence type="ECO:0000259" key="9">
    <source>
        <dbReference type="Pfam" id="PF21082"/>
    </source>
</evidence>
<feature type="transmembrane region" description="Helical" evidence="7">
    <location>
        <begin position="172"/>
        <end position="205"/>
    </location>
</feature>
<keyword evidence="5 7" id="KW-1133">Transmembrane helix</keyword>
<dbReference type="Gene3D" id="3.30.70.100">
    <property type="match status" value="1"/>
</dbReference>
<dbReference type="Pfam" id="PF21082">
    <property type="entry name" value="MS_channel_3rd"/>
    <property type="match status" value="1"/>
</dbReference>
<feature type="domain" description="Mechanosensitive ion channel MscS" evidence="8">
    <location>
        <begin position="193"/>
        <end position="258"/>
    </location>
</feature>
<keyword evidence="7" id="KW-0997">Cell inner membrane</keyword>
<dbReference type="RefSeq" id="WP_036193406.1">
    <property type="nucleotide sequence ID" value="NZ_JAFKDB010000007.1"/>
</dbReference>
<evidence type="ECO:0000313" key="12">
    <source>
        <dbReference type="Proteomes" id="UP000664344"/>
    </source>
</evidence>
<evidence type="ECO:0000256" key="1">
    <source>
        <dbReference type="ARBA" id="ARBA00004651"/>
    </source>
</evidence>
<keyword evidence="7" id="KW-0407">Ion channel</keyword>
<evidence type="ECO:0000256" key="6">
    <source>
        <dbReference type="ARBA" id="ARBA00023136"/>
    </source>
</evidence>
<keyword evidence="4 7" id="KW-0812">Transmembrane</keyword>
<dbReference type="InterPro" id="IPR023408">
    <property type="entry name" value="MscS_beta-dom_sf"/>
</dbReference>
<dbReference type="InterPro" id="IPR045275">
    <property type="entry name" value="MscS_archaea/bacteria_type"/>
</dbReference>
<evidence type="ECO:0000256" key="5">
    <source>
        <dbReference type="ARBA" id="ARBA00022989"/>
    </source>
</evidence>
<feature type="domain" description="Mechanosensitive ion channel MscS C-terminal" evidence="9">
    <location>
        <begin position="266"/>
        <end position="352"/>
    </location>
</feature>
<feature type="domain" description="Mechanosensitive ion channel transmembrane helices 2/3" evidence="10">
    <location>
        <begin position="150"/>
        <end position="191"/>
    </location>
</feature>
<gene>
    <name evidence="11" type="ORF">JYP53_02015</name>
</gene>
<keyword evidence="3" id="KW-1003">Cell membrane</keyword>
<dbReference type="InterPro" id="IPR049278">
    <property type="entry name" value="MS_channel_C"/>
</dbReference>
<keyword evidence="7" id="KW-0406">Ion transport</keyword>
<accession>A0ABS3B9Y1</accession>
<protein>
    <recommendedName>
        <fullName evidence="7">Small-conductance mechanosensitive channel</fullName>
    </recommendedName>
</protein>
<feature type="transmembrane region" description="Helical" evidence="7">
    <location>
        <begin position="147"/>
        <end position="166"/>
    </location>
</feature>
<comment type="caution">
    <text evidence="11">The sequence shown here is derived from an EMBL/GenBank/DDBJ whole genome shotgun (WGS) entry which is preliminary data.</text>
</comment>
<dbReference type="SUPFAM" id="SSF82689">
    <property type="entry name" value="Mechanosensitive channel protein MscS (YggB), C-terminal domain"/>
    <property type="match status" value="1"/>
</dbReference>
<evidence type="ECO:0000256" key="4">
    <source>
        <dbReference type="ARBA" id="ARBA00022692"/>
    </source>
</evidence>
<keyword evidence="7" id="KW-0813">Transport</keyword>
<evidence type="ECO:0000256" key="7">
    <source>
        <dbReference type="RuleBase" id="RU369025"/>
    </source>
</evidence>
<keyword evidence="12" id="KW-1185">Reference proteome</keyword>
<evidence type="ECO:0000256" key="2">
    <source>
        <dbReference type="ARBA" id="ARBA00008017"/>
    </source>
</evidence>
<name>A0ABS3B9Y1_9GAMM</name>
<dbReference type="InterPro" id="IPR010920">
    <property type="entry name" value="LSM_dom_sf"/>
</dbReference>
<comment type="function">
    <text evidence="7">Mechanosensitive channel that participates in the regulation of osmotic pressure changes within the cell, opening in response to stretch forces in the membrane lipid bilayer, without the need for other proteins. Contributes to normal resistance to hypoosmotic shock. Forms an ion channel of 1.0 nanosiemens conductance with a slight preference for anions.</text>
</comment>
<evidence type="ECO:0000313" key="11">
    <source>
        <dbReference type="EMBL" id="MBN7768676.1"/>
    </source>
</evidence>
<feature type="transmembrane region" description="Helical" evidence="7">
    <location>
        <begin position="84"/>
        <end position="103"/>
    </location>
</feature>
<feature type="transmembrane region" description="Helical" evidence="7">
    <location>
        <begin position="38"/>
        <end position="63"/>
    </location>
</feature>